<keyword evidence="2" id="KW-0677">Repeat</keyword>
<feature type="domain" description="EF-hand" evidence="4">
    <location>
        <begin position="1"/>
        <end position="28"/>
    </location>
</feature>
<dbReference type="InterPro" id="IPR011992">
    <property type="entry name" value="EF-hand-dom_pair"/>
</dbReference>
<feature type="domain" description="EF-hand" evidence="4">
    <location>
        <begin position="69"/>
        <end position="104"/>
    </location>
</feature>
<protein>
    <recommendedName>
        <fullName evidence="4">EF-hand domain-containing protein</fullName>
    </recommendedName>
</protein>
<reference evidence="6" key="1">
    <citation type="journal article" date="2013" name="Nature">
        <title>Pan genome of the phytoplankton Emiliania underpins its global distribution.</title>
        <authorList>
            <person name="Read B.A."/>
            <person name="Kegel J."/>
            <person name="Klute M.J."/>
            <person name="Kuo A."/>
            <person name="Lefebvre S.C."/>
            <person name="Maumus F."/>
            <person name="Mayer C."/>
            <person name="Miller J."/>
            <person name="Monier A."/>
            <person name="Salamov A."/>
            <person name="Young J."/>
            <person name="Aguilar M."/>
            <person name="Claverie J.M."/>
            <person name="Frickenhaus S."/>
            <person name="Gonzalez K."/>
            <person name="Herman E.K."/>
            <person name="Lin Y.C."/>
            <person name="Napier J."/>
            <person name="Ogata H."/>
            <person name="Sarno A.F."/>
            <person name="Shmutz J."/>
            <person name="Schroeder D."/>
            <person name="de Vargas C."/>
            <person name="Verret F."/>
            <person name="von Dassow P."/>
            <person name="Valentin K."/>
            <person name="Van de Peer Y."/>
            <person name="Wheeler G."/>
            <person name="Dacks J.B."/>
            <person name="Delwiche C.F."/>
            <person name="Dyhrman S.T."/>
            <person name="Glockner G."/>
            <person name="John U."/>
            <person name="Richards T."/>
            <person name="Worden A.Z."/>
            <person name="Zhang X."/>
            <person name="Grigoriev I.V."/>
            <person name="Allen A.E."/>
            <person name="Bidle K."/>
            <person name="Borodovsky M."/>
            <person name="Bowler C."/>
            <person name="Brownlee C."/>
            <person name="Cock J.M."/>
            <person name="Elias M."/>
            <person name="Gladyshev V.N."/>
            <person name="Groth M."/>
            <person name="Guda C."/>
            <person name="Hadaegh A."/>
            <person name="Iglesias-Rodriguez M.D."/>
            <person name="Jenkins J."/>
            <person name="Jones B.M."/>
            <person name="Lawson T."/>
            <person name="Leese F."/>
            <person name="Lindquist E."/>
            <person name="Lobanov A."/>
            <person name="Lomsadze A."/>
            <person name="Malik S.B."/>
            <person name="Marsh M.E."/>
            <person name="Mackinder L."/>
            <person name="Mock T."/>
            <person name="Mueller-Roeber B."/>
            <person name="Pagarete A."/>
            <person name="Parker M."/>
            <person name="Probert I."/>
            <person name="Quesneville H."/>
            <person name="Raines C."/>
            <person name="Rensing S.A."/>
            <person name="Riano-Pachon D.M."/>
            <person name="Richier S."/>
            <person name="Rokitta S."/>
            <person name="Shiraiwa Y."/>
            <person name="Soanes D.M."/>
            <person name="van der Giezen M."/>
            <person name="Wahlund T.M."/>
            <person name="Williams B."/>
            <person name="Wilson W."/>
            <person name="Wolfe G."/>
            <person name="Wurch L.L."/>
        </authorList>
    </citation>
    <scope>NUCLEOTIDE SEQUENCE</scope>
</reference>
<dbReference type="EnsemblProtists" id="EOD05551">
    <property type="protein sequence ID" value="EOD05551"/>
    <property type="gene ID" value="EMIHUDRAFT_50530"/>
</dbReference>
<dbReference type="KEGG" id="ehx:EMIHUDRAFT_50530"/>
<dbReference type="RefSeq" id="XP_005787994.1">
    <property type="nucleotide sequence ID" value="XM_005787937.1"/>
</dbReference>
<keyword evidence="3" id="KW-0106">Calcium</keyword>
<name>A0A0D3KII0_EMIH1</name>
<dbReference type="InterPro" id="IPR039647">
    <property type="entry name" value="EF_hand_pair_protein_CML-like"/>
</dbReference>
<evidence type="ECO:0000313" key="6">
    <source>
        <dbReference type="Proteomes" id="UP000013827"/>
    </source>
</evidence>
<feature type="domain" description="EF-hand" evidence="4">
    <location>
        <begin position="106"/>
        <end position="137"/>
    </location>
</feature>
<dbReference type="OMA" id="RFDSNKD"/>
<dbReference type="GeneID" id="17270822"/>
<dbReference type="GO" id="GO:0005509">
    <property type="term" value="F:calcium ion binding"/>
    <property type="evidence" value="ECO:0007669"/>
    <property type="project" value="InterPro"/>
</dbReference>
<organism evidence="5 6">
    <name type="scientific">Emiliania huxleyi (strain CCMP1516)</name>
    <dbReference type="NCBI Taxonomy" id="280463"/>
    <lineage>
        <taxon>Eukaryota</taxon>
        <taxon>Haptista</taxon>
        <taxon>Haptophyta</taxon>
        <taxon>Prymnesiophyceae</taxon>
        <taxon>Isochrysidales</taxon>
        <taxon>Noelaerhabdaceae</taxon>
        <taxon>Emiliania</taxon>
    </lineage>
</organism>
<dbReference type="FunFam" id="1.10.238.10:FF:000178">
    <property type="entry name" value="Calmodulin-2 A"/>
    <property type="match status" value="1"/>
</dbReference>
<dbReference type="eggNOG" id="KOG0027">
    <property type="taxonomic scope" value="Eukaryota"/>
</dbReference>
<reference evidence="5" key="2">
    <citation type="submission" date="2024-10" db="UniProtKB">
        <authorList>
            <consortium name="EnsemblProtists"/>
        </authorList>
    </citation>
    <scope>IDENTIFICATION</scope>
</reference>
<accession>A0A0D3KII0</accession>
<evidence type="ECO:0000313" key="5">
    <source>
        <dbReference type="EnsemblProtists" id="EOD35565"/>
    </source>
</evidence>
<dbReference type="EnsemblProtists" id="EOD25277">
    <property type="protein sequence ID" value="EOD25277"/>
    <property type="gene ID" value="EMIHUDRAFT_47692"/>
</dbReference>
<dbReference type="Gene3D" id="1.10.238.10">
    <property type="entry name" value="EF-hand"/>
    <property type="match status" value="2"/>
</dbReference>
<dbReference type="Pfam" id="PF13499">
    <property type="entry name" value="EF-hand_7"/>
    <property type="match status" value="2"/>
</dbReference>
<dbReference type="GO" id="GO:0043226">
    <property type="term" value="C:organelle"/>
    <property type="evidence" value="ECO:0007669"/>
    <property type="project" value="UniProtKB-ARBA"/>
</dbReference>
<proteinExistence type="predicted"/>
<dbReference type="InterPro" id="IPR002048">
    <property type="entry name" value="EF_hand_dom"/>
</dbReference>
<sequence length="137" mass="14615">IFAELDTDQSGFLTLAELQAALAKAGGAVSLEQSEAVFRAMDTNSDGEISLEEFTKGLSDAMEGEEAAMSESPALAAFRELDTDGSGFIDLQELRVALDAAARARPSEEVVEAIFREIDANGDGVISFEEFARVYAK</sequence>
<dbReference type="PROSITE" id="PS00018">
    <property type="entry name" value="EF_HAND_1"/>
    <property type="match status" value="4"/>
</dbReference>
<dbReference type="PROSITE" id="PS50222">
    <property type="entry name" value="EF_HAND_2"/>
    <property type="match status" value="4"/>
</dbReference>
<dbReference type="AlphaFoldDB" id="A0A0D3KII0"/>
<dbReference type="RefSeq" id="XP_005777706.1">
    <property type="nucleotide sequence ID" value="XM_005777649.1"/>
</dbReference>
<dbReference type="Proteomes" id="UP000013827">
    <property type="component" value="Unassembled WGS sequence"/>
</dbReference>
<feature type="domain" description="EF-hand" evidence="4">
    <location>
        <begin position="29"/>
        <end position="64"/>
    </location>
</feature>
<dbReference type="SMART" id="SM00054">
    <property type="entry name" value="EFh"/>
    <property type="match status" value="4"/>
</dbReference>
<evidence type="ECO:0000256" key="1">
    <source>
        <dbReference type="ARBA" id="ARBA00022723"/>
    </source>
</evidence>
<dbReference type="GeneID" id="17280835"/>
<dbReference type="GeneID" id="17251701"/>
<keyword evidence="6" id="KW-1185">Reference proteome</keyword>
<evidence type="ECO:0000259" key="4">
    <source>
        <dbReference type="PROSITE" id="PS50222"/>
    </source>
</evidence>
<dbReference type="PANTHER" id="PTHR10891">
    <property type="entry name" value="EF-HAND CALCIUM-BINDING DOMAIN CONTAINING PROTEIN"/>
    <property type="match status" value="1"/>
</dbReference>
<dbReference type="STRING" id="2903.R1D3Y1"/>
<dbReference type="PRINTS" id="PR01362">
    <property type="entry name" value="CALFLAGIN"/>
</dbReference>
<dbReference type="KEGG" id="ehx:EMIHUDRAFT_47692"/>
<dbReference type="SUPFAM" id="SSF47473">
    <property type="entry name" value="EF-hand"/>
    <property type="match status" value="1"/>
</dbReference>
<dbReference type="PaxDb" id="2903-EOD05551"/>
<dbReference type="EnsemblProtists" id="EOD35565">
    <property type="protein sequence ID" value="EOD35565"/>
    <property type="gene ID" value="EMIHUDRAFT_47652"/>
</dbReference>
<dbReference type="InterPro" id="IPR003299">
    <property type="entry name" value="Calflagin-bd"/>
</dbReference>
<dbReference type="HOGENOM" id="CLU_061288_2_2_1"/>
<evidence type="ECO:0000256" key="3">
    <source>
        <dbReference type="ARBA" id="ARBA00022837"/>
    </source>
</evidence>
<keyword evidence="1" id="KW-0479">Metal-binding</keyword>
<dbReference type="KEGG" id="ehx:EMIHUDRAFT_47652"/>
<dbReference type="RefSeq" id="XP_005757980.1">
    <property type="nucleotide sequence ID" value="XM_005757923.1"/>
</dbReference>
<dbReference type="InterPro" id="IPR018247">
    <property type="entry name" value="EF_Hand_1_Ca_BS"/>
</dbReference>
<evidence type="ECO:0000256" key="2">
    <source>
        <dbReference type="ARBA" id="ARBA00022737"/>
    </source>
</evidence>